<organism evidence="2 3">
    <name type="scientific">Streptomyces halobius</name>
    <dbReference type="NCBI Taxonomy" id="2879846"/>
    <lineage>
        <taxon>Bacteria</taxon>
        <taxon>Bacillati</taxon>
        <taxon>Actinomycetota</taxon>
        <taxon>Actinomycetes</taxon>
        <taxon>Kitasatosporales</taxon>
        <taxon>Streptomycetaceae</taxon>
        <taxon>Streptomyces</taxon>
    </lineage>
</organism>
<keyword evidence="2" id="KW-0378">Hydrolase</keyword>
<proteinExistence type="predicted"/>
<keyword evidence="2" id="KW-0540">Nuclease</keyword>
<evidence type="ECO:0000259" key="1">
    <source>
        <dbReference type="Pfam" id="PF03372"/>
    </source>
</evidence>
<dbReference type="InterPro" id="IPR036691">
    <property type="entry name" value="Endo/exonu/phosph_ase_sf"/>
</dbReference>
<dbReference type="SUPFAM" id="SSF56219">
    <property type="entry name" value="DNase I-like"/>
    <property type="match status" value="1"/>
</dbReference>
<dbReference type="Pfam" id="PF03372">
    <property type="entry name" value="Exo_endo_phos"/>
    <property type="match status" value="1"/>
</dbReference>
<dbReference type="InterPro" id="IPR005135">
    <property type="entry name" value="Endo/exonuclease/phosphatase"/>
</dbReference>
<dbReference type="Proteomes" id="UP000830115">
    <property type="component" value="Chromosome"/>
</dbReference>
<reference evidence="2" key="1">
    <citation type="submission" date="2021-10" db="EMBL/GenBank/DDBJ databases">
        <title>Streptomyces nigrumlapis sp.nov.,an antimicrobial producing actinobacterium isolated from Black Gobi rocks.</title>
        <authorList>
            <person name="Wen Y."/>
            <person name="Zhang W."/>
            <person name="Liu X.G."/>
        </authorList>
    </citation>
    <scope>NUCLEOTIDE SEQUENCE</scope>
    <source>
        <strain evidence="2">ST13-2-2</strain>
    </source>
</reference>
<dbReference type="EMBL" id="CP086322">
    <property type="protein sequence ID" value="UQA97105.1"/>
    <property type="molecule type" value="Genomic_DNA"/>
</dbReference>
<dbReference type="RefSeq" id="WP_248868016.1">
    <property type="nucleotide sequence ID" value="NZ_CP086322.1"/>
</dbReference>
<gene>
    <name evidence="2" type="ORF">K9S39_39250</name>
</gene>
<keyword evidence="2" id="KW-0255">Endonuclease</keyword>
<sequence length="283" mass="31004">MEIVAMSQNLGPGAWRSQNGIFEDRWPALAATIQRVQPDILMLQEAEGWPADGHARLIRAEADLEMDGVLAPSPSGLGPAIFYRRATMGRRTYQNHDYSAHETHHGFETLGWNLPVLPATLPAGSVHLTPYGGPRAESQVSFIGTRVLRPGVGYAILGGDFNYAPVAGPPPLVGAMRPYNKGSRLKVTDPESPGPDEPDRAVAWRIARKGFVDVAWHLYKQTGDEELLRRTATDDRIDWILISFALAPCIVDYGVVEGGSDHAGVWARLDLSLAATDNVWEYK</sequence>
<dbReference type="Gene3D" id="3.60.10.10">
    <property type="entry name" value="Endonuclease/exonuclease/phosphatase"/>
    <property type="match status" value="1"/>
</dbReference>
<evidence type="ECO:0000313" key="2">
    <source>
        <dbReference type="EMBL" id="UQA97105.1"/>
    </source>
</evidence>
<evidence type="ECO:0000313" key="3">
    <source>
        <dbReference type="Proteomes" id="UP000830115"/>
    </source>
</evidence>
<dbReference type="GO" id="GO:0004519">
    <property type="term" value="F:endonuclease activity"/>
    <property type="evidence" value="ECO:0007669"/>
    <property type="project" value="UniProtKB-KW"/>
</dbReference>
<name>A0ABY4ML02_9ACTN</name>
<accession>A0ABY4ML02</accession>
<feature type="domain" description="Endonuclease/exonuclease/phosphatase" evidence="1">
    <location>
        <begin position="29"/>
        <end position="262"/>
    </location>
</feature>
<protein>
    <submittedName>
        <fullName evidence="2">Endonuclease/exonuclease/phosphatase family protein</fullName>
    </submittedName>
</protein>
<keyword evidence="3" id="KW-1185">Reference proteome</keyword>